<dbReference type="InterPro" id="IPR036249">
    <property type="entry name" value="Thioredoxin-like_sf"/>
</dbReference>
<gene>
    <name evidence="8" type="ORF">ABE41_007265</name>
</gene>
<evidence type="ECO:0000256" key="4">
    <source>
        <dbReference type="ARBA" id="ARBA00023157"/>
    </source>
</evidence>
<proteinExistence type="predicted"/>
<evidence type="ECO:0000313" key="9">
    <source>
        <dbReference type="Proteomes" id="UP000077412"/>
    </source>
</evidence>
<keyword evidence="4" id="KW-1015">Disulfide bond</keyword>
<dbReference type="GO" id="GO:0004601">
    <property type="term" value="F:peroxidase activity"/>
    <property type="evidence" value="ECO:0007669"/>
    <property type="project" value="UniProtKB-KW"/>
</dbReference>
<evidence type="ECO:0000256" key="2">
    <source>
        <dbReference type="ARBA" id="ARBA00022862"/>
    </source>
</evidence>
<dbReference type="Gene3D" id="3.40.30.10">
    <property type="entry name" value="Glutaredoxin"/>
    <property type="match status" value="1"/>
</dbReference>
<name>A0A1B1Z2U8_9BACL</name>
<dbReference type="PANTHER" id="PTHR43110:SF1">
    <property type="entry name" value="THIOL PEROXIDASE"/>
    <property type="match status" value="1"/>
</dbReference>
<dbReference type="OrthoDB" id="9809746at2"/>
<keyword evidence="5" id="KW-0676">Redox-active center</keyword>
<dbReference type="InterPro" id="IPR024706">
    <property type="entry name" value="Peroxiredoxin_AhpC-typ"/>
</dbReference>
<dbReference type="PROSITE" id="PS51352">
    <property type="entry name" value="THIOREDOXIN_2"/>
    <property type="match status" value="1"/>
</dbReference>
<dbReference type="Proteomes" id="UP000077412">
    <property type="component" value="Chromosome"/>
</dbReference>
<protein>
    <submittedName>
        <fullName evidence="8">Peroxiredoxin</fullName>
    </submittedName>
</protein>
<dbReference type="STRING" id="255247.ABE41_007265"/>
<dbReference type="InterPro" id="IPR013766">
    <property type="entry name" value="Thioredoxin_domain"/>
</dbReference>
<reference evidence="8 9" key="1">
    <citation type="submission" date="2016-08" db="EMBL/GenBank/DDBJ databases">
        <title>Complete genome sequence of Fictibacillus arsenicus G25-54, a strain with toxicity to nematodes and a potential arsenic-resistance activity.</title>
        <authorList>
            <person name="Zheng Z."/>
        </authorList>
    </citation>
    <scope>NUCLEOTIDE SEQUENCE [LARGE SCALE GENOMIC DNA]</scope>
    <source>
        <strain evidence="8 9">G25-54</strain>
    </source>
</reference>
<dbReference type="Pfam" id="PF00578">
    <property type="entry name" value="AhpC-TSA"/>
    <property type="match status" value="1"/>
</dbReference>
<dbReference type="PANTHER" id="PTHR43110">
    <property type="entry name" value="THIOL PEROXIDASE"/>
    <property type="match status" value="1"/>
</dbReference>
<keyword evidence="9" id="KW-1185">Reference proteome</keyword>
<dbReference type="SUPFAM" id="SSF52833">
    <property type="entry name" value="Thioredoxin-like"/>
    <property type="match status" value="1"/>
</dbReference>
<evidence type="ECO:0000259" key="7">
    <source>
        <dbReference type="PROSITE" id="PS51352"/>
    </source>
</evidence>
<evidence type="ECO:0000256" key="3">
    <source>
        <dbReference type="ARBA" id="ARBA00023002"/>
    </source>
</evidence>
<dbReference type="PIRSF" id="PIRSF000239">
    <property type="entry name" value="AHPC"/>
    <property type="match status" value="1"/>
</dbReference>
<dbReference type="InterPro" id="IPR050455">
    <property type="entry name" value="Tpx_Peroxidase_subfamily"/>
</dbReference>
<evidence type="ECO:0000313" key="8">
    <source>
        <dbReference type="EMBL" id="ANX11803.1"/>
    </source>
</evidence>
<keyword evidence="3" id="KW-0560">Oxidoreductase</keyword>
<dbReference type="EMBL" id="CP016761">
    <property type="protein sequence ID" value="ANX11803.1"/>
    <property type="molecule type" value="Genomic_DNA"/>
</dbReference>
<feature type="domain" description="Thioredoxin" evidence="7">
    <location>
        <begin position="4"/>
        <end position="163"/>
    </location>
</feature>
<dbReference type="InterPro" id="IPR000866">
    <property type="entry name" value="AhpC/TSA"/>
</dbReference>
<organism evidence="8 9">
    <name type="scientific">Fictibacillus arsenicus</name>
    <dbReference type="NCBI Taxonomy" id="255247"/>
    <lineage>
        <taxon>Bacteria</taxon>
        <taxon>Bacillati</taxon>
        <taxon>Bacillota</taxon>
        <taxon>Bacilli</taxon>
        <taxon>Bacillales</taxon>
        <taxon>Fictibacillaceae</taxon>
        <taxon>Fictibacillus</taxon>
    </lineage>
</organism>
<accession>A0A1B1Z2U8</accession>
<feature type="active site" description="Cysteine sulfenic acid (-SOH) intermediate; for peroxidase activity" evidence="6">
    <location>
        <position position="49"/>
    </location>
</feature>
<dbReference type="KEGG" id="far:ABE41_007265"/>
<evidence type="ECO:0000256" key="1">
    <source>
        <dbReference type="ARBA" id="ARBA00022559"/>
    </source>
</evidence>
<dbReference type="AlphaFoldDB" id="A0A1B1Z2U8"/>
<evidence type="ECO:0000256" key="6">
    <source>
        <dbReference type="PIRSR" id="PIRSR000239-1"/>
    </source>
</evidence>
<keyword evidence="1" id="KW-0575">Peroxidase</keyword>
<sequence>MYMLKTGDKAPDFTLKSETGEPFSFHQHLEKDERFHLLVFFRGEWCPVCNDQLKELEQNIDTFNELNTHILAISTDEMENLNKMKETHSLSFPVFSDPERAAAEPYGVQYHNGELYEDHGQHGEPALFLVDDQKRVLYFDIQTGPFGRPTAEDLRKTIKYIKKTLQK</sequence>
<evidence type="ECO:0000256" key="5">
    <source>
        <dbReference type="ARBA" id="ARBA00023284"/>
    </source>
</evidence>
<keyword evidence="2" id="KW-0049">Antioxidant</keyword>